<dbReference type="EMBL" id="MQUR01000050">
    <property type="protein sequence ID" value="OLZ63309.1"/>
    <property type="molecule type" value="Genomic_DNA"/>
</dbReference>
<keyword evidence="2" id="KW-0560">Oxidoreductase</keyword>
<dbReference type="InterPro" id="IPR014614">
    <property type="entry name" value="KsdD_DH"/>
</dbReference>
<evidence type="ECO:0000256" key="2">
    <source>
        <dbReference type="ARBA" id="ARBA00023002"/>
    </source>
</evidence>
<feature type="domain" description="FAD-dependent oxidoreductase 2 FAD-binding" evidence="3">
    <location>
        <begin position="6"/>
        <end position="532"/>
    </location>
</feature>
<dbReference type="NCBIfam" id="NF009472">
    <property type="entry name" value="PRK12834.1"/>
    <property type="match status" value="1"/>
</dbReference>
<dbReference type="InterPro" id="IPR036188">
    <property type="entry name" value="FAD/NAD-bd_sf"/>
</dbReference>
<evidence type="ECO:0000313" key="4">
    <source>
        <dbReference type="EMBL" id="OLZ63309.1"/>
    </source>
</evidence>
<dbReference type="PANTHER" id="PTHR43260:SF1">
    <property type="entry name" value="KSDD-LIKE STEROID DEHYDROGENASE RV0785"/>
    <property type="match status" value="1"/>
</dbReference>
<reference evidence="4 5" key="1">
    <citation type="submission" date="2016-01" db="EMBL/GenBank/DDBJ databases">
        <title>Streptomyces amritsarensis strain MTCC 11845 genome sequencing and assembly.</title>
        <authorList>
            <person name="Sharma D."/>
            <person name="Nair G.R."/>
            <person name="Kaur G."/>
            <person name="Manhas R.K."/>
            <person name="Mayilraj S."/>
        </authorList>
    </citation>
    <scope>NUCLEOTIDE SEQUENCE [LARGE SCALE GENOMIC DNA]</scope>
    <source>
        <strain evidence="4 5">MTCC 11845</strain>
    </source>
</reference>
<organism evidence="4 5">
    <name type="scientific">Streptomyces amritsarensis</name>
    <dbReference type="NCBI Taxonomy" id="681158"/>
    <lineage>
        <taxon>Bacteria</taxon>
        <taxon>Bacillati</taxon>
        <taxon>Actinomycetota</taxon>
        <taxon>Actinomycetes</taxon>
        <taxon>Kitasatosporales</taxon>
        <taxon>Streptomycetaceae</taxon>
        <taxon>Streptomyces</taxon>
    </lineage>
</organism>
<accession>A0ABX3FZP2</accession>
<comment type="caution">
    <text evidence="4">The sequence shown here is derived from an EMBL/GenBank/DDBJ whole genome shotgun (WGS) entry which is preliminary data.</text>
</comment>
<dbReference type="RefSeq" id="WP_076045252.1">
    <property type="nucleotide sequence ID" value="NZ_MQUR01000050.1"/>
</dbReference>
<dbReference type="PIRSF" id="PIRSF036654">
    <property type="entry name" value="UCP036654"/>
    <property type="match status" value="1"/>
</dbReference>
<dbReference type="SUPFAM" id="SSF51905">
    <property type="entry name" value="FAD/NAD(P)-binding domain"/>
    <property type="match status" value="1"/>
</dbReference>
<protein>
    <submittedName>
        <fullName evidence="4">FAD-binding dehydrogenase</fullName>
    </submittedName>
</protein>
<proteinExistence type="predicted"/>
<name>A0ABX3FZP2_9ACTN</name>
<dbReference type="Proteomes" id="UP000187151">
    <property type="component" value="Unassembled WGS sequence"/>
</dbReference>
<keyword evidence="1" id="KW-0285">Flavoprotein</keyword>
<dbReference type="Gene3D" id="3.50.50.60">
    <property type="entry name" value="FAD/NAD(P)-binding domain"/>
    <property type="match status" value="2"/>
</dbReference>
<sequence>MTYDADVIVIGAGLAGLVATAELVEAGRKVILLDQEPEQSIGGQAHWSFGGLFLVDSPEQRRMRIKDSRDLALQDWLGTAGFDREEDAWPRRWAEAYVDFAAGEKRPWLHSRGVRFFPVVGWAERGGYDASGPGNSVPRFHITWGTGPGLVEPFERRVREGVARGLVRLAFRHRVTALAATAGAVDTVTGEILKPSDAVRGAASSREATGSFSLRAQAVIVTSGGIGGNHDLVRAQWPARLGTPPERMLSGVPAHVDGLMLGIAEAAGASHINKDRMWHYTEGIRNWDPIWAKHGIRILPGPSPLWLDATGKRLPVPLFPGFDTLGTLDHIMRTGHDHTWFVLNQRIIGKEFALSGSEQNPDLTGRSVRDVITRARQAVPGPVKAFMDRGADFVVERDLSALVRGMNAITKEDLLDEAAVRGEIVARDREVANPFTKDLQVTAIHGARKYLGDKLIRTAAPHRILDPGAGPLIAVRLSILTRKSLGGLETDLSSRVLTGTGEPLPGVYAAGEAAGFGGGGVHGYRALEGTFLGGCIFSGRAAGRAAAQAVG</sequence>
<evidence type="ECO:0000256" key="1">
    <source>
        <dbReference type="ARBA" id="ARBA00022630"/>
    </source>
</evidence>
<gene>
    <name evidence="4" type="ORF">AVW11_20850</name>
</gene>
<keyword evidence="5" id="KW-1185">Reference proteome</keyword>
<dbReference type="Pfam" id="PF00890">
    <property type="entry name" value="FAD_binding_2"/>
    <property type="match status" value="1"/>
</dbReference>
<dbReference type="InterPro" id="IPR003953">
    <property type="entry name" value="FAD-dep_OxRdtase_2_FAD-bd"/>
</dbReference>
<dbReference type="PANTHER" id="PTHR43260">
    <property type="entry name" value="3-KETOSTEROID-DELTA-1-DEHYDROGENASE"/>
    <property type="match status" value="1"/>
</dbReference>
<evidence type="ECO:0000313" key="5">
    <source>
        <dbReference type="Proteomes" id="UP000187151"/>
    </source>
</evidence>
<evidence type="ECO:0000259" key="3">
    <source>
        <dbReference type="Pfam" id="PF00890"/>
    </source>
</evidence>